<dbReference type="Proteomes" id="UP000596276">
    <property type="component" value="Chromosome 4"/>
</dbReference>
<proteinExistence type="predicted"/>
<dbReference type="VEuPathDB" id="FungiDB:F9C07_2069846"/>
<dbReference type="EMBL" id="CP044618">
    <property type="protein sequence ID" value="QRD90284.1"/>
    <property type="molecule type" value="Genomic_DNA"/>
</dbReference>
<accession>A0A7U2QZD5</accession>
<name>A0A7U2QZD5_ASPFN</name>
<feature type="region of interest" description="Disordered" evidence="1">
    <location>
        <begin position="626"/>
        <end position="659"/>
    </location>
</feature>
<keyword evidence="3" id="KW-1185">Reference proteome</keyword>
<evidence type="ECO:0008006" key="4">
    <source>
        <dbReference type="Google" id="ProtNLM"/>
    </source>
</evidence>
<protein>
    <recommendedName>
        <fullName evidence="4">F-box domain-containing protein</fullName>
    </recommendedName>
</protein>
<evidence type="ECO:0000313" key="2">
    <source>
        <dbReference type="EMBL" id="QRD90284.1"/>
    </source>
</evidence>
<evidence type="ECO:0000313" key="3">
    <source>
        <dbReference type="Proteomes" id="UP000596276"/>
    </source>
</evidence>
<evidence type="ECO:0000256" key="1">
    <source>
        <dbReference type="SAM" id="MobiDB-lite"/>
    </source>
</evidence>
<reference evidence="3" key="1">
    <citation type="journal article" date="2021" name="G3 (Bethesda)">
        <title>Chromosome assembled and annotated genome sequence of Aspergillus flavus NRRL 3357.</title>
        <authorList>
            <person name="Skerker J.M."/>
            <person name="Pianalto K.M."/>
            <person name="Mondo S.J."/>
            <person name="Yang K."/>
            <person name="Arkin A.P."/>
            <person name="Keller N.P."/>
            <person name="Grigoriev I.V."/>
            <person name="Louise Glass N.L."/>
        </authorList>
    </citation>
    <scope>NUCLEOTIDE SEQUENCE [LARGE SCALE GENOMIC DNA]</scope>
    <source>
        <strain evidence="3">ATCC 200026 / FGSC A1120 / IAM 13836 / NRRL 3357 / JCM 12722 / SRRC 167</strain>
    </source>
</reference>
<dbReference type="AlphaFoldDB" id="A0A7U2QZD5"/>
<organism evidence="2 3">
    <name type="scientific">Aspergillus flavus (strain ATCC 200026 / FGSC A1120 / IAM 13836 / NRRL 3357 / JCM 12722 / SRRC 167)</name>
    <dbReference type="NCBI Taxonomy" id="332952"/>
    <lineage>
        <taxon>Eukaryota</taxon>
        <taxon>Fungi</taxon>
        <taxon>Dikarya</taxon>
        <taxon>Ascomycota</taxon>
        <taxon>Pezizomycotina</taxon>
        <taxon>Eurotiomycetes</taxon>
        <taxon>Eurotiomycetidae</taxon>
        <taxon>Eurotiales</taxon>
        <taxon>Aspergillaceae</taxon>
        <taxon>Aspergillus</taxon>
        <taxon>Aspergillus subgen. Circumdati</taxon>
    </lineage>
</organism>
<sequence>MADSTGQNQQVLVDSALEQSLIPVQRSLSTFERVVTTHAPLLESLLLQLPTDSILKLYHTSRYLRSFLRSYPTAWKHLSFRLFFPSGTSSPLRVVIPGTLEPVVVPRQSRPYALDQLLMNVVVPFSPCLRSLELDNTAVSGQILISTVLYSRRETLEHLSVRGCKNVSLKYHIIPYLTMFGLQYDVDMEKSIGSSSSTKRLALKSLYTYRCRHHRRRPYLSSSLTRKDSDSEPTHELVNLCHKLGIWTDTAWCSTPAGRCYRRRGYVSMRVPQGSAEVWVVFDRLWRSKNWIGPVDHSSRPPKRDGKLWEHEETGCYGEALGTGESRDLGEGKMSPAHSRWSHKRFVENIRCDSCDEEIPERCEQCSVLMHCVGCRKTLCASCAYDRPYVRPRRPSSLSGESKQPFWWAPGATTSPCLMLDPLANTSESDTLNHNATAPHPVLKFHWCCTEPIFSGGGGISIGTPNRDVDQVRAAPLPRGQGWEDLEYSAQEWSKTFPKYAYGDPRKPDYTLETGHIAMMKWLLGPPDREPTACPRNLCQECYDTPQWKVHCKSCSKPLCIEHDLRGLRLRICGYRDLTLEKMAIQNRPGSSSQQTTSAYASSHVPYMSSSTEFALPYRTHRAVDSTASSFTEDNPADGVPDVGSHTLQGADDPPGPISLVHRRLRSVSVSNSNRVANHSSARSIELSVINDRDVVVSYLRERDGTCRRLEEEKARREQRWKEDMQMLEGILETKMANEVAEFAGQFFNSVEEPCISVEQVEDVHQNAQSPHHVRIFDGSPWMGPIAEEDVVDSIE</sequence>
<gene>
    <name evidence="2" type="ORF">F9C07_2069846</name>
</gene>
<dbReference type="VEuPathDB" id="FungiDB:AFLA_002661"/>